<accession>A0A9P3FYN1</accession>
<sequence>MSADDVHTITSPLQSPATDKSAATAPQDLLLIIFIHGFKGTDSTFGEFPERLQHVLSETISNVHVESVVFPAYETKGELNAAVIRFADWLTNLTVEREVANGVGGGAGKAKIVLCGHSMGGLLAADALIEFVRTRPDQSAPLWPNIVACLAYDTPYFGLHPGVFKDKANQAAGYVKSAHELISASTSFWGSKPATAAAAAPKAALPAPPAAASAASPWSKWAPAAFAVGGALLAGAAAGTAYYKREEIGVGYNWATDHMKYVGNLWDEATLKKRVDDLMQIEQKMGVLFRTFYTYLPSTPAHSTPRTFMILPRAPSHYVSHFLQAPNTIASDEIEAHTGMFDAKTNDGYYELGLISAQLLRDVMLASRTGDSDTVRRTAKHPAGEEGVTKLSDDEGARLATDAADAAKAQNAA</sequence>
<keyword evidence="3" id="KW-1185">Reference proteome</keyword>
<protein>
    <recommendedName>
        <fullName evidence="4">DUF676 domain-containing protein</fullName>
    </recommendedName>
</protein>
<dbReference type="InterPro" id="IPR029058">
    <property type="entry name" value="AB_hydrolase_fold"/>
</dbReference>
<comment type="caution">
    <text evidence="2">The sequence shown here is derived from an EMBL/GenBank/DDBJ whole genome shotgun (WGS) entry which is preliminary data.</text>
</comment>
<evidence type="ECO:0000313" key="3">
    <source>
        <dbReference type="Proteomes" id="UP000703269"/>
    </source>
</evidence>
<name>A0A9P3FYN1_9APHY</name>
<dbReference type="Proteomes" id="UP000703269">
    <property type="component" value="Unassembled WGS sequence"/>
</dbReference>
<feature type="region of interest" description="Disordered" evidence="1">
    <location>
        <begin position="370"/>
        <end position="413"/>
    </location>
</feature>
<dbReference type="PANTHER" id="PTHR47842">
    <property type="entry name" value="EXPRESSED PROTEIN"/>
    <property type="match status" value="1"/>
</dbReference>
<evidence type="ECO:0000256" key="1">
    <source>
        <dbReference type="SAM" id="MobiDB-lite"/>
    </source>
</evidence>
<dbReference type="AlphaFoldDB" id="A0A9P3FYN1"/>
<organism evidence="2 3">
    <name type="scientific">Phanerochaete sordida</name>
    <dbReference type="NCBI Taxonomy" id="48140"/>
    <lineage>
        <taxon>Eukaryota</taxon>
        <taxon>Fungi</taxon>
        <taxon>Dikarya</taxon>
        <taxon>Basidiomycota</taxon>
        <taxon>Agaricomycotina</taxon>
        <taxon>Agaricomycetes</taxon>
        <taxon>Polyporales</taxon>
        <taxon>Phanerochaetaceae</taxon>
        <taxon>Phanerochaete</taxon>
    </lineage>
</organism>
<gene>
    <name evidence="2" type="ORF">PsYK624_010750</name>
</gene>
<reference evidence="2 3" key="1">
    <citation type="submission" date="2021-08" db="EMBL/GenBank/DDBJ databases">
        <title>Draft Genome Sequence of Phanerochaete sordida strain YK-624.</title>
        <authorList>
            <person name="Mori T."/>
            <person name="Dohra H."/>
            <person name="Suzuki T."/>
            <person name="Kawagishi H."/>
            <person name="Hirai H."/>
        </authorList>
    </citation>
    <scope>NUCLEOTIDE SEQUENCE [LARGE SCALE GENOMIC DNA]</scope>
    <source>
        <strain evidence="2 3">YK-624</strain>
    </source>
</reference>
<evidence type="ECO:0000313" key="2">
    <source>
        <dbReference type="EMBL" id="GJE84998.1"/>
    </source>
</evidence>
<dbReference type="OrthoDB" id="442243at2759"/>
<dbReference type="EMBL" id="BPQB01000001">
    <property type="protein sequence ID" value="GJE84998.1"/>
    <property type="molecule type" value="Genomic_DNA"/>
</dbReference>
<dbReference type="PANTHER" id="PTHR47842:SF1">
    <property type="entry name" value="DUF676 DOMAIN-CONTAINING PROTEIN"/>
    <property type="match status" value="1"/>
</dbReference>
<proteinExistence type="predicted"/>
<evidence type="ECO:0008006" key="4">
    <source>
        <dbReference type="Google" id="ProtNLM"/>
    </source>
</evidence>
<feature type="compositionally biased region" description="Low complexity" evidence="1">
    <location>
        <begin position="398"/>
        <end position="413"/>
    </location>
</feature>
<feature type="region of interest" description="Disordered" evidence="1">
    <location>
        <begin position="1"/>
        <end position="20"/>
    </location>
</feature>
<feature type="compositionally biased region" description="Polar residues" evidence="1">
    <location>
        <begin position="8"/>
        <end position="18"/>
    </location>
</feature>
<dbReference type="Gene3D" id="3.40.50.1820">
    <property type="entry name" value="alpha/beta hydrolase"/>
    <property type="match status" value="1"/>
</dbReference>
<dbReference type="SUPFAM" id="SSF53474">
    <property type="entry name" value="alpha/beta-Hydrolases"/>
    <property type="match status" value="1"/>
</dbReference>
<feature type="compositionally biased region" description="Basic and acidic residues" evidence="1">
    <location>
        <begin position="370"/>
        <end position="397"/>
    </location>
</feature>